<sequence>MELARKLEIPHRLELELELVALGPMTFRTEGRNGAKDDRYWLLGPPEGPGKEPSSIVKVMAVLVRLNLERWMEDTANTAMGVVVASPLGCSAVGWWLLRRWWYGGCFAGNVRLAPPSVKNPR</sequence>
<dbReference type="AlphaFoldDB" id="A0ABD1S5J2"/>
<keyword evidence="2" id="KW-1185">Reference proteome</keyword>
<proteinExistence type="predicted"/>
<evidence type="ECO:0000313" key="2">
    <source>
        <dbReference type="Proteomes" id="UP001604277"/>
    </source>
</evidence>
<accession>A0ABD1S5J2</accession>
<dbReference type="Proteomes" id="UP001604277">
    <property type="component" value="Unassembled WGS sequence"/>
</dbReference>
<dbReference type="EMBL" id="JBFOLJ010000011">
    <property type="protein sequence ID" value="KAL2495449.1"/>
    <property type="molecule type" value="Genomic_DNA"/>
</dbReference>
<name>A0ABD1S5J2_9LAMI</name>
<organism evidence="1 2">
    <name type="scientific">Forsythia ovata</name>
    <dbReference type="NCBI Taxonomy" id="205694"/>
    <lineage>
        <taxon>Eukaryota</taxon>
        <taxon>Viridiplantae</taxon>
        <taxon>Streptophyta</taxon>
        <taxon>Embryophyta</taxon>
        <taxon>Tracheophyta</taxon>
        <taxon>Spermatophyta</taxon>
        <taxon>Magnoliopsida</taxon>
        <taxon>eudicotyledons</taxon>
        <taxon>Gunneridae</taxon>
        <taxon>Pentapetalae</taxon>
        <taxon>asterids</taxon>
        <taxon>lamiids</taxon>
        <taxon>Lamiales</taxon>
        <taxon>Oleaceae</taxon>
        <taxon>Forsythieae</taxon>
        <taxon>Forsythia</taxon>
    </lineage>
</organism>
<gene>
    <name evidence="1" type="ORF">Fot_39206</name>
</gene>
<evidence type="ECO:0000313" key="1">
    <source>
        <dbReference type="EMBL" id="KAL2495449.1"/>
    </source>
</evidence>
<reference evidence="2" key="1">
    <citation type="submission" date="2024-07" db="EMBL/GenBank/DDBJ databases">
        <title>Two chromosome-level genome assemblies of Korean endemic species Abeliophyllum distichum and Forsythia ovata (Oleaceae).</title>
        <authorList>
            <person name="Jang H."/>
        </authorList>
    </citation>
    <scope>NUCLEOTIDE SEQUENCE [LARGE SCALE GENOMIC DNA]</scope>
</reference>
<comment type="caution">
    <text evidence="1">The sequence shown here is derived from an EMBL/GenBank/DDBJ whole genome shotgun (WGS) entry which is preliminary data.</text>
</comment>
<protein>
    <submittedName>
        <fullName evidence="1">Uncharacterized protein</fullName>
    </submittedName>
</protein>